<dbReference type="RefSeq" id="WP_307464965.1">
    <property type="nucleotide sequence ID" value="NZ_JAURUR010000002.1"/>
</dbReference>
<organism evidence="1 2">
    <name type="scientific">Deinococcus enclensis</name>
    <dbReference type="NCBI Taxonomy" id="1049582"/>
    <lineage>
        <taxon>Bacteria</taxon>
        <taxon>Thermotogati</taxon>
        <taxon>Deinococcota</taxon>
        <taxon>Deinococci</taxon>
        <taxon>Deinococcales</taxon>
        <taxon>Deinococcaceae</taxon>
        <taxon>Deinococcus</taxon>
    </lineage>
</organism>
<proteinExistence type="predicted"/>
<evidence type="ECO:0000313" key="2">
    <source>
        <dbReference type="Proteomes" id="UP001232163"/>
    </source>
</evidence>
<dbReference type="EMBL" id="JAURUR010000002">
    <property type="protein sequence ID" value="MDP9763833.1"/>
    <property type="molecule type" value="Genomic_DNA"/>
</dbReference>
<accession>A0ABT9MB82</accession>
<reference evidence="1 2" key="1">
    <citation type="submission" date="2023-07" db="EMBL/GenBank/DDBJ databases">
        <title>Genomic Encyclopedia of Type Strains, Phase IV (KMG-IV): sequencing the most valuable type-strain genomes for metagenomic binning, comparative biology and taxonomic classification.</title>
        <authorList>
            <person name="Goeker M."/>
        </authorList>
    </citation>
    <scope>NUCLEOTIDE SEQUENCE [LARGE SCALE GENOMIC DNA]</scope>
    <source>
        <strain evidence="1 2">NIO-1023</strain>
    </source>
</reference>
<name>A0ABT9MB82_9DEIO</name>
<evidence type="ECO:0000313" key="1">
    <source>
        <dbReference type="EMBL" id="MDP9763833.1"/>
    </source>
</evidence>
<gene>
    <name evidence="1" type="ORF">QO006_001250</name>
</gene>
<dbReference type="Proteomes" id="UP001232163">
    <property type="component" value="Unassembled WGS sequence"/>
</dbReference>
<comment type="caution">
    <text evidence="1">The sequence shown here is derived from an EMBL/GenBank/DDBJ whole genome shotgun (WGS) entry which is preliminary data.</text>
</comment>
<protein>
    <submittedName>
        <fullName evidence="1">Uncharacterized protein</fullName>
    </submittedName>
</protein>
<keyword evidence="2" id="KW-1185">Reference proteome</keyword>
<sequence>MAVQFSGANGRASTVQNLYTQLHTLLLAAGWELVYADADAIGTGSAGTPAWDKTPVAGASAGIAVYRMPLVSGYPTRWCLQLNPRWATGAVAAQLLQVQIATAATSGGVLTNPGTVQQITNGTATASNTASTEWYIIAYEHGLLIGLHATLSGWLYCAERRRRLDGTVLDDLNVYASSVNANGANVTLGGVTYNNGLSQSRTATQGEITTQRWAVFAASDGSVPYTLNRMDGATGIPQGPINVSGGTSGVPRLFAFLPTNDVTLGVDSTLNVDGQDRAYLPASTSTVMGSGATLTPRVVYAKE</sequence>